<evidence type="ECO:0000256" key="4">
    <source>
        <dbReference type="ARBA" id="ARBA00022801"/>
    </source>
</evidence>
<name>A0A9W8GJ28_9FUNG</name>
<evidence type="ECO:0000259" key="10">
    <source>
        <dbReference type="Pfam" id="PF03639"/>
    </source>
</evidence>
<dbReference type="GO" id="GO:0042973">
    <property type="term" value="F:glucan endo-1,3-beta-D-glucosidase activity"/>
    <property type="evidence" value="ECO:0007669"/>
    <property type="project" value="UniProtKB-EC"/>
</dbReference>
<evidence type="ECO:0000259" key="11">
    <source>
        <dbReference type="Pfam" id="PF17652"/>
    </source>
</evidence>
<dbReference type="GO" id="GO:0052861">
    <property type="term" value="F:endo-1,3(4)-beta-glucanase activity"/>
    <property type="evidence" value="ECO:0007669"/>
    <property type="project" value="InterPro"/>
</dbReference>
<protein>
    <recommendedName>
        <fullName evidence="3">glucan endo-1,3-beta-D-glucosidase</fullName>
        <ecNumber evidence="3">3.2.1.39</ecNumber>
    </recommendedName>
</protein>
<dbReference type="Pfam" id="PF03639">
    <property type="entry name" value="Glyco_hydro_81"/>
    <property type="match status" value="1"/>
</dbReference>
<dbReference type="Gene3D" id="2.70.98.30">
    <property type="entry name" value="Golgi alpha-mannosidase II, domain 4"/>
    <property type="match status" value="1"/>
</dbReference>
<dbReference type="EMBL" id="JANBTX010000082">
    <property type="protein sequence ID" value="KAJ2687117.1"/>
    <property type="molecule type" value="Genomic_DNA"/>
</dbReference>
<evidence type="ECO:0000256" key="9">
    <source>
        <dbReference type="SAM" id="MobiDB-lite"/>
    </source>
</evidence>
<dbReference type="AlphaFoldDB" id="A0A9W8GJ28"/>
<feature type="domain" description="Glycosyl hydrolase family 81 C-terminal" evidence="11">
    <location>
        <begin position="402"/>
        <end position="717"/>
    </location>
</feature>
<dbReference type="InterPro" id="IPR005200">
    <property type="entry name" value="Endo-beta-glucanase"/>
</dbReference>
<dbReference type="OrthoDB" id="4473401at2759"/>
<evidence type="ECO:0000313" key="12">
    <source>
        <dbReference type="EMBL" id="KAJ2687117.1"/>
    </source>
</evidence>
<dbReference type="GO" id="GO:0000272">
    <property type="term" value="P:polysaccharide catabolic process"/>
    <property type="evidence" value="ECO:0007669"/>
    <property type="project" value="UniProtKB-KW"/>
</dbReference>
<dbReference type="Proteomes" id="UP001151516">
    <property type="component" value="Unassembled WGS sequence"/>
</dbReference>
<keyword evidence="7" id="KW-0961">Cell wall biogenesis/degradation</keyword>
<organism evidence="12 13">
    <name type="scientific">Coemansia spiralis</name>
    <dbReference type="NCBI Taxonomy" id="417178"/>
    <lineage>
        <taxon>Eukaryota</taxon>
        <taxon>Fungi</taxon>
        <taxon>Fungi incertae sedis</taxon>
        <taxon>Zoopagomycota</taxon>
        <taxon>Kickxellomycotina</taxon>
        <taxon>Kickxellomycetes</taxon>
        <taxon>Kickxellales</taxon>
        <taxon>Kickxellaceae</taxon>
        <taxon>Coemansia</taxon>
    </lineage>
</organism>
<evidence type="ECO:0000256" key="8">
    <source>
        <dbReference type="ARBA" id="ARBA00023326"/>
    </source>
</evidence>
<dbReference type="PANTHER" id="PTHR31983:SF0">
    <property type="entry name" value="GLUCAN ENDO-1,3-BETA-D-GLUCOSIDASE 2"/>
    <property type="match status" value="1"/>
</dbReference>
<gene>
    <name evidence="12" type="ORF">IWW39_003149</name>
</gene>
<keyword evidence="6" id="KW-0326">Glycosidase</keyword>
<dbReference type="PANTHER" id="PTHR31983">
    <property type="entry name" value="ENDO-1,3(4)-BETA-GLUCANASE 1"/>
    <property type="match status" value="1"/>
</dbReference>
<accession>A0A9W8GJ28</accession>
<dbReference type="EC" id="3.2.1.39" evidence="3"/>
<evidence type="ECO:0000256" key="3">
    <source>
        <dbReference type="ARBA" id="ARBA00012780"/>
    </source>
</evidence>
<feature type="domain" description="Glycosyl hydrolase family 81 N-terminal" evidence="10">
    <location>
        <begin position="92"/>
        <end position="362"/>
    </location>
</feature>
<proteinExistence type="inferred from homology"/>
<evidence type="ECO:0000256" key="5">
    <source>
        <dbReference type="ARBA" id="ARBA00023277"/>
    </source>
</evidence>
<dbReference type="InterPro" id="IPR040451">
    <property type="entry name" value="GH81_N"/>
</dbReference>
<keyword evidence="5" id="KW-0119">Carbohydrate metabolism</keyword>
<keyword evidence="4" id="KW-0378">Hydrolase</keyword>
<dbReference type="PROSITE" id="PS52008">
    <property type="entry name" value="GH81"/>
    <property type="match status" value="1"/>
</dbReference>
<evidence type="ECO:0000256" key="7">
    <source>
        <dbReference type="ARBA" id="ARBA00023316"/>
    </source>
</evidence>
<feature type="compositionally biased region" description="Basic and acidic residues" evidence="9">
    <location>
        <begin position="1"/>
        <end position="12"/>
    </location>
</feature>
<evidence type="ECO:0000313" key="13">
    <source>
        <dbReference type="Proteomes" id="UP001151516"/>
    </source>
</evidence>
<comment type="similarity">
    <text evidence="2">Belongs to the glycosyl hydrolase 81 family.</text>
</comment>
<evidence type="ECO:0000256" key="2">
    <source>
        <dbReference type="ARBA" id="ARBA00010730"/>
    </source>
</evidence>
<keyword evidence="8" id="KW-0624">Polysaccharide degradation</keyword>
<reference evidence="12" key="1">
    <citation type="submission" date="2022-07" db="EMBL/GenBank/DDBJ databases">
        <title>Phylogenomic reconstructions and comparative analyses of Kickxellomycotina fungi.</title>
        <authorList>
            <person name="Reynolds N.K."/>
            <person name="Stajich J.E."/>
            <person name="Barry K."/>
            <person name="Grigoriev I.V."/>
            <person name="Crous P."/>
            <person name="Smith M.E."/>
        </authorList>
    </citation>
    <scope>NUCLEOTIDE SEQUENCE</scope>
    <source>
        <strain evidence="12">CBS 109367</strain>
    </source>
</reference>
<comment type="catalytic activity">
    <reaction evidence="1">
        <text>Hydrolysis of (1-&gt;3)-beta-D-glucosidic linkages in (1-&gt;3)-beta-D-glucans.</text>
        <dbReference type="EC" id="3.2.1.39"/>
    </reaction>
</comment>
<evidence type="ECO:0000256" key="6">
    <source>
        <dbReference type="ARBA" id="ARBA00023295"/>
    </source>
</evidence>
<dbReference type="GO" id="GO:0071555">
    <property type="term" value="P:cell wall organization"/>
    <property type="evidence" value="ECO:0007669"/>
    <property type="project" value="UniProtKB-KW"/>
</dbReference>
<sequence>MPLSERIRKLAEKFSGPSAEHSEQQTPPALPPRGEADSSEPPHQPLPAAVKRHSDAADPRLPWSVSDPRALLGGRVGTNSYPVNRRLVGASVACKPVPTNAWWQNLVLEQGDHPVVTTPYIVKCLDSAVVVCAPKPLVQETYVNSIWCDDWRVHIEGCSGHSVTAFDSLSATVEYRGEATAATVPLVRGAPYITVVFDSPALLSLSTVHAIIGVDGSHGLGSAVAKLNSGSTWLVTCDSPVELQQNGMSALVSSAPVVGAVRLALVNDGESPQALAALLPAKDTIPVGGAIDVTSNDDEAVFTVDWITQGSGPSDRLLMCALPHHQMALTDACWVDDVGKYWTSMGHVRAIRGSQWRWTETIEPLGFSGQSRLSAEDRAVLLEFVHADASSLPEDCSVLPQDPYFFGKAVARAMRIALIADEVGDVASCGLAVERAKSWLAPWVDGSNSDFLVYDDEWSGMVSTRGMTDPAADFGQGRYNDHHFHYGYFIYAAAALAKLCPEWLEEPGRREFFDLLARDYCDTSDADEHFPFMRCFEFYEGHSIASGLFPFGDSRNQESTSEAINAYYAAFLYAQVTGRSQIAQYTRAILQLEARSSRVYWHLGDLTSDIYPEAFAKAQAVVGILWSSKADYTTWFGNNPEYIYGIQFLPYTPAMALLLKRQWVADIWPKFLEKVARDSETESWREMINLTYAVVDKEATKERTIKVTEHDDGNSASNSYYWIATV</sequence>
<dbReference type="InterPro" id="IPR040720">
    <property type="entry name" value="GH81_C"/>
</dbReference>
<comment type="caution">
    <text evidence="12">The sequence shown here is derived from an EMBL/GenBank/DDBJ whole genome shotgun (WGS) entry which is preliminary data.</text>
</comment>
<keyword evidence="13" id="KW-1185">Reference proteome</keyword>
<feature type="region of interest" description="Disordered" evidence="9">
    <location>
        <begin position="1"/>
        <end position="63"/>
    </location>
</feature>
<evidence type="ECO:0000256" key="1">
    <source>
        <dbReference type="ARBA" id="ARBA00000382"/>
    </source>
</evidence>
<dbReference type="Pfam" id="PF17652">
    <property type="entry name" value="Glyco_hydro81C"/>
    <property type="match status" value="1"/>
</dbReference>